<dbReference type="Gene3D" id="3.30.70.360">
    <property type="match status" value="1"/>
</dbReference>
<comment type="similarity">
    <text evidence="2">Belongs to the peptidase M20A family.</text>
</comment>
<dbReference type="SUPFAM" id="SSF53187">
    <property type="entry name" value="Zn-dependent exopeptidases"/>
    <property type="match status" value="1"/>
</dbReference>
<evidence type="ECO:0000256" key="4">
    <source>
        <dbReference type="ARBA" id="ARBA00022801"/>
    </source>
</evidence>
<dbReference type="Pfam" id="PF01546">
    <property type="entry name" value="Peptidase_M20"/>
    <property type="match status" value="1"/>
</dbReference>
<dbReference type="NCBIfam" id="NF005913">
    <property type="entry name" value="PRK07906.1"/>
    <property type="match status" value="1"/>
</dbReference>
<protein>
    <submittedName>
        <fullName evidence="7">Acetylornithine deacetylase/succinyl-diaminopimelate desuccinylase-like protein</fullName>
    </submittedName>
</protein>
<organism evidence="7 8">
    <name type="scientific">Actinorugispora endophytica</name>
    <dbReference type="NCBI Taxonomy" id="1605990"/>
    <lineage>
        <taxon>Bacteria</taxon>
        <taxon>Bacillati</taxon>
        <taxon>Actinomycetota</taxon>
        <taxon>Actinomycetes</taxon>
        <taxon>Streptosporangiales</taxon>
        <taxon>Nocardiopsidaceae</taxon>
        <taxon>Actinorugispora</taxon>
    </lineage>
</organism>
<dbReference type="InterPro" id="IPR011650">
    <property type="entry name" value="Peptidase_M20_dimer"/>
</dbReference>
<sequence>MGDKGGVNGAGAEVADLCRELIAIDTSNYGDHSGPGERVAAEYVAARLDEVGVASEIYEPHPGRSSLVARIEGADPSRPPLLLQGHLDVVPANADDWTHHPFAGEVADGCVWGRGAVDMKDMDAMMLAVVRQRLREGRKPPRDIVLAFLADEEAGGAYGAHWLVREHPELFADCTEAISEVGGFSVTVGEGRRMYLIETAEKGLAWMRLTARGTAGHGSMVNDDNAVTELAAAVARLGRHEFPVRLTKTVRTFLEEVCEAFGIEFSEDDVESTVARLGPVASMIGATLRNSVNPTVLAGGYKANVIPGEATAQVDGRFLPGLEEEFFADVDRLLGPRVTREFIQHLPAVETGFTGGIVNAMTEALLAEDPGAMAVPYCLSGGTDAKAFAELGIRNFGFAPLRLPPELNFSGMFHGVDERVPVDALQFGTRVLDRFIDLS</sequence>
<evidence type="ECO:0000259" key="6">
    <source>
        <dbReference type="Pfam" id="PF07687"/>
    </source>
</evidence>
<evidence type="ECO:0000256" key="3">
    <source>
        <dbReference type="ARBA" id="ARBA00022723"/>
    </source>
</evidence>
<evidence type="ECO:0000256" key="2">
    <source>
        <dbReference type="ARBA" id="ARBA00006247"/>
    </source>
</evidence>
<comment type="caution">
    <text evidence="7">The sequence shown here is derived from an EMBL/GenBank/DDBJ whole genome shotgun (WGS) entry which is preliminary data.</text>
</comment>
<dbReference type="GO" id="GO:0046872">
    <property type="term" value="F:metal ion binding"/>
    <property type="evidence" value="ECO:0007669"/>
    <property type="project" value="UniProtKB-KW"/>
</dbReference>
<dbReference type="RefSeq" id="WP_133739578.1">
    <property type="nucleotide sequence ID" value="NZ_SNYN01000001.1"/>
</dbReference>
<dbReference type="FunFam" id="3.40.630.10:FF:000023">
    <property type="entry name" value="M20/M25/M40 family metallo-hydrolase"/>
    <property type="match status" value="1"/>
</dbReference>
<dbReference type="FunFam" id="1.10.150.900:FF:000002">
    <property type="entry name" value="M20/M25/M40 family peptidase"/>
    <property type="match status" value="1"/>
</dbReference>
<accession>A0A4R6V899</accession>
<dbReference type="InterPro" id="IPR036264">
    <property type="entry name" value="Bact_exopeptidase_dim_dom"/>
</dbReference>
<dbReference type="PIRSF" id="PIRSF036696">
    <property type="entry name" value="ACY-1"/>
    <property type="match status" value="1"/>
</dbReference>
<name>A0A4R6V899_9ACTN</name>
<dbReference type="EMBL" id="SNYN01000001">
    <property type="protein sequence ID" value="TDQ54978.1"/>
    <property type="molecule type" value="Genomic_DNA"/>
</dbReference>
<dbReference type="Proteomes" id="UP000295281">
    <property type="component" value="Unassembled WGS sequence"/>
</dbReference>
<proteinExistence type="inferred from homology"/>
<dbReference type="InterPro" id="IPR002933">
    <property type="entry name" value="Peptidase_M20"/>
</dbReference>
<gene>
    <name evidence="7" type="ORF">EV190_101298</name>
</gene>
<dbReference type="Gene3D" id="3.40.630.10">
    <property type="entry name" value="Zn peptidases"/>
    <property type="match status" value="1"/>
</dbReference>
<dbReference type="CDD" id="cd05675">
    <property type="entry name" value="M20_yscS_like"/>
    <property type="match status" value="1"/>
</dbReference>
<keyword evidence="4" id="KW-0378">Hydrolase</keyword>
<dbReference type="GO" id="GO:0016787">
    <property type="term" value="F:hydrolase activity"/>
    <property type="evidence" value="ECO:0007669"/>
    <property type="project" value="UniProtKB-KW"/>
</dbReference>
<dbReference type="Gene3D" id="1.10.150.900">
    <property type="match status" value="1"/>
</dbReference>
<evidence type="ECO:0000256" key="5">
    <source>
        <dbReference type="ARBA" id="ARBA00022833"/>
    </source>
</evidence>
<evidence type="ECO:0000313" key="7">
    <source>
        <dbReference type="EMBL" id="TDQ54978.1"/>
    </source>
</evidence>
<dbReference type="Pfam" id="PF07687">
    <property type="entry name" value="M20_dimer"/>
    <property type="match status" value="1"/>
</dbReference>
<dbReference type="OrthoDB" id="7055905at2"/>
<dbReference type="SUPFAM" id="SSF55031">
    <property type="entry name" value="Bacterial exopeptidase dimerisation domain"/>
    <property type="match status" value="1"/>
</dbReference>
<dbReference type="PANTHER" id="PTHR43808:SF8">
    <property type="entry name" value="PEPTIDASE M20 DIMERISATION DOMAIN-CONTAINING PROTEIN"/>
    <property type="match status" value="1"/>
</dbReference>
<dbReference type="AlphaFoldDB" id="A0A4R6V899"/>
<dbReference type="InterPro" id="IPR050072">
    <property type="entry name" value="Peptidase_M20A"/>
</dbReference>
<feature type="domain" description="Peptidase M20 dimerisation" evidence="6">
    <location>
        <begin position="199"/>
        <end position="325"/>
    </location>
</feature>
<keyword evidence="3" id="KW-0479">Metal-binding</keyword>
<evidence type="ECO:0000256" key="1">
    <source>
        <dbReference type="ARBA" id="ARBA00001947"/>
    </source>
</evidence>
<comment type="cofactor">
    <cofactor evidence="1">
        <name>Zn(2+)</name>
        <dbReference type="ChEBI" id="CHEBI:29105"/>
    </cofactor>
</comment>
<reference evidence="7 8" key="1">
    <citation type="submission" date="2019-03" db="EMBL/GenBank/DDBJ databases">
        <title>Genomic Encyclopedia of Type Strains, Phase IV (KMG-IV): sequencing the most valuable type-strain genomes for metagenomic binning, comparative biology and taxonomic classification.</title>
        <authorList>
            <person name="Goeker M."/>
        </authorList>
    </citation>
    <scope>NUCLEOTIDE SEQUENCE [LARGE SCALE GENOMIC DNA]</scope>
    <source>
        <strain evidence="7 8">DSM 46770</strain>
    </source>
</reference>
<keyword evidence="8" id="KW-1185">Reference proteome</keyword>
<evidence type="ECO:0000313" key="8">
    <source>
        <dbReference type="Proteomes" id="UP000295281"/>
    </source>
</evidence>
<keyword evidence="5" id="KW-0862">Zinc</keyword>
<dbReference type="PANTHER" id="PTHR43808">
    <property type="entry name" value="ACETYLORNITHINE DEACETYLASE"/>
    <property type="match status" value="1"/>
</dbReference>